<name>I2MTS1_STRT9</name>
<organism evidence="3 4">
    <name type="scientific">Streptomyces tsukubensis (strain DSM 42081 / NBRC 108919 / NRRL 18488 / 9993)</name>
    <dbReference type="NCBI Taxonomy" id="1114943"/>
    <lineage>
        <taxon>Bacteria</taxon>
        <taxon>Bacillati</taxon>
        <taxon>Actinomycetota</taxon>
        <taxon>Actinomycetes</taxon>
        <taxon>Kitasatosporales</taxon>
        <taxon>Streptomycetaceae</taxon>
        <taxon>Streptomyces</taxon>
    </lineage>
</organism>
<dbReference type="RefSeq" id="WP_006350861.1">
    <property type="nucleotide sequence ID" value="NZ_CP029159.1"/>
</dbReference>
<dbReference type="GO" id="GO:0017000">
    <property type="term" value="P:antibiotic biosynthetic process"/>
    <property type="evidence" value="ECO:0007669"/>
    <property type="project" value="UniProtKB-ARBA"/>
</dbReference>
<dbReference type="EMBL" id="CP029159">
    <property type="protein sequence ID" value="QKM71104.1"/>
    <property type="molecule type" value="Genomic_DNA"/>
</dbReference>
<dbReference type="Gene3D" id="1.10.1200.10">
    <property type="entry name" value="ACP-like"/>
    <property type="match status" value="1"/>
</dbReference>
<keyword evidence="1" id="KW-0596">Phosphopantetheine</keyword>
<dbReference type="AlphaFoldDB" id="I2MTS1"/>
<keyword evidence="4" id="KW-1185">Reference proteome</keyword>
<dbReference type="SUPFAM" id="SSF47336">
    <property type="entry name" value="ACP-like"/>
    <property type="match status" value="1"/>
</dbReference>
<reference evidence="3 4" key="1">
    <citation type="journal article" date="2012" name="J. Bacteriol.">
        <title>Draft genome of Streptomyces tsukubaensis NRRL 18488, the producer of the clinically important immunosuppressant tacrolimus (FK506).</title>
        <authorList>
            <person name="Barreiro C."/>
            <person name="Prieto C."/>
            <person name="Sola-Landa A."/>
            <person name="Solera E."/>
            <person name="Martinez-Castro M."/>
            <person name="Perez-Redondo R."/>
            <person name="Garcia-Estrada C."/>
            <person name="Aparicio J.F."/>
            <person name="Fernandez-Martinez L.T."/>
            <person name="Santos-Aberturas J."/>
            <person name="Salehi-Najafabadi Z."/>
            <person name="Rodriguez-Garcia A."/>
            <person name="Tauch A."/>
            <person name="Martin J.F."/>
        </authorList>
    </citation>
    <scope>NUCLEOTIDE SEQUENCE [LARGE SCALE GENOMIC DNA]</scope>
    <source>
        <strain evidence="4">DSM 42081 / NBRC 108919 / NRRL 18488 / 9993</strain>
    </source>
</reference>
<dbReference type="GO" id="GO:0031177">
    <property type="term" value="F:phosphopantetheine binding"/>
    <property type="evidence" value="ECO:0007669"/>
    <property type="project" value="InterPro"/>
</dbReference>
<evidence type="ECO:0000256" key="2">
    <source>
        <dbReference type="ARBA" id="ARBA00022553"/>
    </source>
</evidence>
<evidence type="ECO:0000313" key="3">
    <source>
        <dbReference type="EMBL" id="QKM71104.1"/>
    </source>
</evidence>
<dbReference type="SMART" id="SM00823">
    <property type="entry name" value="PKS_PP"/>
    <property type="match status" value="1"/>
</dbReference>
<dbReference type="InterPro" id="IPR036736">
    <property type="entry name" value="ACP-like_sf"/>
</dbReference>
<dbReference type="InterPro" id="IPR020806">
    <property type="entry name" value="PKS_PP-bd"/>
</dbReference>
<sequence length="79" mass="8858">MSATTYDRLVEIVTKLHDAPEDRISPDVTFAQLDVDSLTMVEISMRIERELDVHIDDNELEADLTLDATTKLIDAKLAA</sequence>
<proteinExistence type="predicted"/>
<evidence type="ECO:0000256" key="1">
    <source>
        <dbReference type="ARBA" id="ARBA00022450"/>
    </source>
</evidence>
<gene>
    <name evidence="3" type="ORF">STSU_032320</name>
</gene>
<dbReference type="InterPro" id="IPR009081">
    <property type="entry name" value="PP-bd_ACP"/>
</dbReference>
<accession>I2MTS1</accession>
<dbReference type="Proteomes" id="UP000005940">
    <property type="component" value="Chromosome"/>
</dbReference>
<evidence type="ECO:0000313" key="4">
    <source>
        <dbReference type="Proteomes" id="UP000005940"/>
    </source>
</evidence>
<dbReference type="PROSITE" id="PS50075">
    <property type="entry name" value="CARRIER"/>
    <property type="match status" value="1"/>
</dbReference>
<protein>
    <submittedName>
        <fullName evidence="3">Acyl carrier protein</fullName>
    </submittedName>
</protein>
<dbReference type="Pfam" id="PF00550">
    <property type="entry name" value="PP-binding"/>
    <property type="match status" value="1"/>
</dbReference>
<keyword evidence="2" id="KW-0597">Phosphoprotein</keyword>